<dbReference type="EMBL" id="JAHRHY010000012">
    <property type="protein sequence ID" value="KAG9065238.1"/>
    <property type="molecule type" value="Genomic_DNA"/>
</dbReference>
<comment type="similarity">
    <text evidence="2">Belongs to the NFX1 family.</text>
</comment>
<feature type="compositionally biased region" description="Acidic residues" evidence="11">
    <location>
        <begin position="1167"/>
        <end position="1180"/>
    </location>
</feature>
<dbReference type="Pfam" id="PF01424">
    <property type="entry name" value="R3H"/>
    <property type="match status" value="1"/>
</dbReference>
<keyword evidence="3" id="KW-0479">Metal-binding</keyword>
<keyword evidence="5 10" id="KW-0863">Zinc-finger</keyword>
<dbReference type="SUPFAM" id="SSF57903">
    <property type="entry name" value="FYVE/PHD zinc finger"/>
    <property type="match status" value="1"/>
</dbReference>
<gene>
    <name evidence="15" type="primary">FAP1_1</name>
    <name evidence="15" type="ORF">KI688_002561</name>
</gene>
<dbReference type="InterPro" id="IPR019787">
    <property type="entry name" value="Znf_PHD-finger"/>
</dbReference>
<feature type="compositionally biased region" description="Low complexity" evidence="11">
    <location>
        <begin position="51"/>
        <end position="64"/>
    </location>
</feature>
<comment type="caution">
    <text evidence="15">The sequence shown here is derived from an EMBL/GenBank/DDBJ whole genome shotgun (WGS) entry which is preliminary data.</text>
</comment>
<evidence type="ECO:0000313" key="15">
    <source>
        <dbReference type="EMBL" id="KAG9065238.1"/>
    </source>
</evidence>
<evidence type="ECO:0000313" key="16">
    <source>
        <dbReference type="Proteomes" id="UP000707451"/>
    </source>
</evidence>
<dbReference type="SUPFAM" id="SSF82708">
    <property type="entry name" value="R3H domain"/>
    <property type="match status" value="1"/>
</dbReference>
<evidence type="ECO:0000256" key="10">
    <source>
        <dbReference type="PROSITE-ProRule" id="PRU00175"/>
    </source>
</evidence>
<dbReference type="InterPro" id="IPR011011">
    <property type="entry name" value="Znf_FYVE_PHD"/>
</dbReference>
<feature type="compositionally biased region" description="Polar residues" evidence="11">
    <location>
        <begin position="253"/>
        <end position="266"/>
    </location>
</feature>
<feature type="compositionally biased region" description="Polar residues" evidence="11">
    <location>
        <begin position="82"/>
        <end position="95"/>
    </location>
</feature>
<dbReference type="InterPro" id="IPR036867">
    <property type="entry name" value="R3H_dom_sf"/>
</dbReference>
<comment type="subcellular location">
    <subcellularLocation>
        <location evidence="1">Nucleus</location>
    </subcellularLocation>
</comment>
<feature type="compositionally biased region" description="Low complexity" evidence="11">
    <location>
        <begin position="161"/>
        <end position="175"/>
    </location>
</feature>
<feature type="compositionally biased region" description="Low complexity" evidence="11">
    <location>
        <begin position="192"/>
        <end position="201"/>
    </location>
</feature>
<feature type="domain" description="PHD-type" evidence="12">
    <location>
        <begin position="308"/>
        <end position="365"/>
    </location>
</feature>
<feature type="compositionally biased region" description="Low complexity" evidence="11">
    <location>
        <begin position="267"/>
        <end position="280"/>
    </location>
</feature>
<evidence type="ECO:0000256" key="9">
    <source>
        <dbReference type="ARBA" id="ARBA00023242"/>
    </source>
</evidence>
<proteinExistence type="inferred from homology"/>
<evidence type="ECO:0000259" key="14">
    <source>
        <dbReference type="PROSITE" id="PS51061"/>
    </source>
</evidence>
<dbReference type="GO" id="GO:0000977">
    <property type="term" value="F:RNA polymerase II transcription regulatory region sequence-specific DNA binding"/>
    <property type="evidence" value="ECO:0007669"/>
    <property type="project" value="TreeGrafter"/>
</dbReference>
<keyword evidence="9" id="KW-0539">Nucleus</keyword>
<dbReference type="SMART" id="SM00393">
    <property type="entry name" value="R3H"/>
    <property type="match status" value="1"/>
</dbReference>
<feature type="compositionally biased region" description="Basic and acidic residues" evidence="11">
    <location>
        <begin position="1181"/>
        <end position="1210"/>
    </location>
</feature>
<dbReference type="PANTHER" id="PTHR12360">
    <property type="entry name" value="NUCLEAR TRANSCRIPTION FACTOR, X-BOX BINDING 1 NFX1"/>
    <property type="match status" value="1"/>
</dbReference>
<dbReference type="Pfam" id="PF01422">
    <property type="entry name" value="zf-NF-X1"/>
    <property type="match status" value="5"/>
</dbReference>
<evidence type="ECO:0000256" key="8">
    <source>
        <dbReference type="ARBA" id="ARBA00023163"/>
    </source>
</evidence>
<feature type="compositionally biased region" description="Low complexity" evidence="11">
    <location>
        <begin position="103"/>
        <end position="120"/>
    </location>
</feature>
<dbReference type="GO" id="GO:0005634">
    <property type="term" value="C:nucleus"/>
    <property type="evidence" value="ECO:0007669"/>
    <property type="project" value="UniProtKB-SubCell"/>
</dbReference>
<dbReference type="Proteomes" id="UP000707451">
    <property type="component" value="Unassembled WGS sequence"/>
</dbReference>
<evidence type="ECO:0000256" key="4">
    <source>
        <dbReference type="ARBA" id="ARBA00022737"/>
    </source>
</evidence>
<dbReference type="GO" id="GO:0008270">
    <property type="term" value="F:zinc ion binding"/>
    <property type="evidence" value="ECO:0007669"/>
    <property type="project" value="UniProtKB-KW"/>
</dbReference>
<evidence type="ECO:0000256" key="3">
    <source>
        <dbReference type="ARBA" id="ARBA00022723"/>
    </source>
</evidence>
<feature type="compositionally biased region" description="Basic residues" evidence="11">
    <location>
        <begin position="121"/>
        <end position="131"/>
    </location>
</feature>
<feature type="compositionally biased region" description="Polar residues" evidence="11">
    <location>
        <begin position="1120"/>
        <end position="1143"/>
    </location>
</feature>
<keyword evidence="16" id="KW-1185">Reference proteome</keyword>
<dbReference type="InterPro" id="IPR001374">
    <property type="entry name" value="R3H_dom"/>
</dbReference>
<keyword evidence="7" id="KW-0805">Transcription regulation</keyword>
<protein>
    <submittedName>
        <fullName evidence="15">FKBP12-associated protein</fullName>
    </submittedName>
</protein>
<dbReference type="CDD" id="cd02325">
    <property type="entry name" value="R3H"/>
    <property type="match status" value="1"/>
</dbReference>
<dbReference type="GO" id="GO:0000981">
    <property type="term" value="F:DNA-binding transcription factor activity, RNA polymerase II-specific"/>
    <property type="evidence" value="ECO:0007669"/>
    <property type="project" value="TreeGrafter"/>
</dbReference>
<feature type="region of interest" description="Disordered" evidence="11">
    <location>
        <begin position="1"/>
        <end position="286"/>
    </location>
</feature>
<dbReference type="InterPro" id="IPR000967">
    <property type="entry name" value="Znf_NFX1"/>
</dbReference>
<evidence type="ECO:0000256" key="6">
    <source>
        <dbReference type="ARBA" id="ARBA00022833"/>
    </source>
</evidence>
<keyword evidence="6" id="KW-0862">Zinc</keyword>
<dbReference type="PROSITE" id="PS51061">
    <property type="entry name" value="R3H"/>
    <property type="match status" value="1"/>
</dbReference>
<feature type="region of interest" description="Disordered" evidence="11">
    <location>
        <begin position="1167"/>
        <end position="1248"/>
    </location>
</feature>
<accession>A0A9P7XRD8</accession>
<keyword evidence="4" id="KW-0677">Repeat</keyword>
<dbReference type="PANTHER" id="PTHR12360:SF12">
    <property type="entry name" value="TRANSCRIPTIONAL REPRESSOR NF-X1"/>
    <property type="match status" value="1"/>
</dbReference>
<reference evidence="15" key="1">
    <citation type="submission" date="2021-06" db="EMBL/GenBank/DDBJ databases">
        <title>Genome Sequence of Mortierella hyaline Strain SCG-10, a Cold-Adapted, Nitrate-Reducing Fungus Isolated from Soil in Minnesota, USA.</title>
        <authorList>
            <person name="Aldossari N."/>
        </authorList>
    </citation>
    <scope>NUCLEOTIDE SEQUENCE</scope>
    <source>
        <strain evidence="15">SCG-10</strain>
    </source>
</reference>
<keyword evidence="8" id="KW-0804">Transcription</keyword>
<name>A0A9P7XRD8_9FUNG</name>
<feature type="compositionally biased region" description="Basic and acidic residues" evidence="11">
    <location>
        <begin position="132"/>
        <end position="143"/>
    </location>
</feature>
<dbReference type="InterPro" id="IPR001841">
    <property type="entry name" value="Znf_RING"/>
</dbReference>
<evidence type="ECO:0000256" key="11">
    <source>
        <dbReference type="SAM" id="MobiDB-lite"/>
    </source>
</evidence>
<feature type="compositionally biased region" description="Low complexity" evidence="11">
    <location>
        <begin position="1231"/>
        <end position="1241"/>
    </location>
</feature>
<dbReference type="PROSITE" id="PS50016">
    <property type="entry name" value="ZF_PHD_2"/>
    <property type="match status" value="1"/>
</dbReference>
<evidence type="ECO:0000259" key="12">
    <source>
        <dbReference type="PROSITE" id="PS50016"/>
    </source>
</evidence>
<evidence type="ECO:0000259" key="13">
    <source>
        <dbReference type="PROSITE" id="PS50089"/>
    </source>
</evidence>
<feature type="domain" description="R3H" evidence="14">
    <location>
        <begin position="839"/>
        <end position="902"/>
    </location>
</feature>
<dbReference type="SMART" id="SM00438">
    <property type="entry name" value="ZnF_NFX"/>
    <property type="match status" value="7"/>
</dbReference>
<dbReference type="AlphaFoldDB" id="A0A9P7XRD8"/>
<dbReference type="OrthoDB" id="6512771at2759"/>
<dbReference type="PROSITE" id="PS50089">
    <property type="entry name" value="ZF_RING_2"/>
    <property type="match status" value="1"/>
</dbReference>
<organism evidence="15 16">
    <name type="scientific">Linnemannia hyalina</name>
    <dbReference type="NCBI Taxonomy" id="64524"/>
    <lineage>
        <taxon>Eukaryota</taxon>
        <taxon>Fungi</taxon>
        <taxon>Fungi incertae sedis</taxon>
        <taxon>Mucoromycota</taxon>
        <taxon>Mortierellomycotina</taxon>
        <taxon>Mortierellomycetes</taxon>
        <taxon>Mortierellales</taxon>
        <taxon>Mortierellaceae</taxon>
        <taxon>Linnemannia</taxon>
    </lineage>
</organism>
<dbReference type="CDD" id="cd06008">
    <property type="entry name" value="NF-X1-zinc-finger"/>
    <property type="match status" value="4"/>
</dbReference>
<evidence type="ECO:0000256" key="1">
    <source>
        <dbReference type="ARBA" id="ARBA00004123"/>
    </source>
</evidence>
<evidence type="ECO:0000256" key="2">
    <source>
        <dbReference type="ARBA" id="ARBA00007269"/>
    </source>
</evidence>
<feature type="compositionally biased region" description="Basic and acidic residues" evidence="11">
    <location>
        <begin position="207"/>
        <end position="221"/>
    </location>
</feature>
<dbReference type="GO" id="GO:0000122">
    <property type="term" value="P:negative regulation of transcription by RNA polymerase II"/>
    <property type="evidence" value="ECO:0007669"/>
    <property type="project" value="TreeGrafter"/>
</dbReference>
<evidence type="ECO:0000256" key="5">
    <source>
        <dbReference type="ARBA" id="ARBA00022771"/>
    </source>
</evidence>
<feature type="compositionally biased region" description="Polar residues" evidence="11">
    <location>
        <begin position="222"/>
        <end position="238"/>
    </location>
</feature>
<feature type="domain" description="RING-type" evidence="13">
    <location>
        <begin position="311"/>
        <end position="363"/>
    </location>
</feature>
<feature type="compositionally biased region" description="Low complexity" evidence="11">
    <location>
        <begin position="1106"/>
        <end position="1119"/>
    </location>
</feature>
<dbReference type="Gene3D" id="3.30.1370.50">
    <property type="entry name" value="R3H-like domain"/>
    <property type="match status" value="1"/>
</dbReference>
<dbReference type="InterPro" id="IPR034078">
    <property type="entry name" value="NFX1_fam"/>
</dbReference>
<feature type="region of interest" description="Disordered" evidence="11">
    <location>
        <begin position="1094"/>
        <end position="1143"/>
    </location>
</feature>
<sequence length="1248" mass="134723">MSDTPATSSSQQGSQPNPNTTNASRGKASGAKKTTPAAKLNPDAKDYVPRTAATDGTATTQTGAPSGNNPRHRRRRNPDGNKANTSNPDSESKQPSEGGRSGGNNNNNNNNNNNVGNANNRNRRNGGRNPRKAPEGGARIDDYHQDDDIEINMDRPVEPTGSQAAGSDSALGAGSNAQPKGRHDGRRKGKESTGTGTGTSSPKPPHNRGEGGHTRGPRDGQSESSSATRVSGQTGSNNRRQRNRKGDLGGRTFPTTSTVNDRSTTESSNSQRNAQRNAQRPQPKKFVHTVEEDRDLLAALTTGLSNSTYDCMVCWDVIRPAHKIWNCQVCWAAFHLDCLSTWATKSSEGSNNNGAGWRCPGCQNTQVSIPQEYSCFCGKVNNPDFNRYLTPHSSHAILVPALHAADLVPSSPAIVATIRSSFAVPLACGHHECTKPCHPQDSELGECSARPEVVKTCPCGSKPIETAMKGKIRTSCLDPIPSCGGVCKKPLNCGHRCMQKCHLGACAPCKVPVTVNCRCGSSQVQRICSDMGLYGDELPTCDRPCRGLRACGKHQCINRCCPAKSQPKGKKGDLAALEAHICTLTCGKKLQCGVHTCEMLCHKGHCNPCMNASFDELSCACGRTVVYPPIPCGTPIPKCRYTCTRTRACGHASLSNHPCHPDGEPCPPCIMLVAKQCMCRKSKMPNVPCYKSNPSCGKVCGKRLDCNLHNCNKSCHAGECIIPPTDVCNQPCPKPRKSCGHRCGAACHGDTPCPEDTPCPVIIPSSCKCGHLSMDSACNATADNPWDGKPKMIKCNDYCLIAERNKRVALALDIEEKGEPGPRIPEFDSYVLDYATANMEFTLKIEKQLAEWVADTSKPILYFQPMKGHRRKFVHELAAHYNIVSESVDVEPYRSVTIRRQPNTSVPDLLTSQACRQKRPTSSASTNSVEQLRKPMIKDPVNSIYLHDLAFGLTRSELAAQLAPIFGNIKYGIRWLTDDDAVLVPHPGSLQMDEFEAVLVRLRTGIKGVVAKGNLCERVELCWVNKEGEVVSHTNVGGSQARRFFNASQGSQLMKRAVTPKVANAFAILDDDERIAAAKRLEEERILKAKEAAGTLSTEAWEEESSSSPAATGASIPATFGSSASRPSSDGGMSQTDSVTSGTTEDLTKFVVVEAGEFTDEVVDDWQELLEDDDEEDETLERDKADGNNSSESEKGDETVQEKTSEEKGSSSKGVSDDETVVISQKDLPESQSLQQQQTSGQDDKTDA</sequence>
<evidence type="ECO:0000256" key="7">
    <source>
        <dbReference type="ARBA" id="ARBA00023015"/>
    </source>
</evidence>